<name>A0A0K9NKJ2_ZOSMR</name>
<dbReference type="Proteomes" id="UP000036987">
    <property type="component" value="Unassembled WGS sequence"/>
</dbReference>
<accession>A0A0K9NKJ2</accession>
<dbReference type="PANTHER" id="PTHR32378">
    <property type="entry name" value="GUANINE NUCLEOTIDE-BINDING PROTEIN SUBUNIT GAMMA 3"/>
    <property type="match status" value="1"/>
</dbReference>
<evidence type="ECO:0000256" key="1">
    <source>
        <dbReference type="SAM" id="Coils"/>
    </source>
</evidence>
<protein>
    <submittedName>
        <fullName evidence="2">Uncharacterized protein</fullName>
    </submittedName>
</protein>
<comment type="caution">
    <text evidence="2">The sequence shown here is derived from an EMBL/GenBank/DDBJ whole genome shotgun (WGS) entry which is preliminary data.</text>
</comment>
<evidence type="ECO:0000313" key="2">
    <source>
        <dbReference type="EMBL" id="KMZ57291.1"/>
    </source>
</evidence>
<keyword evidence="3" id="KW-1185">Reference proteome</keyword>
<dbReference type="InterPro" id="IPR055305">
    <property type="entry name" value="GG3-like"/>
</dbReference>
<dbReference type="OrthoDB" id="784350at2759"/>
<proteinExistence type="predicted"/>
<reference evidence="3" key="1">
    <citation type="journal article" date="2016" name="Nature">
        <title>The genome of the seagrass Zostera marina reveals angiosperm adaptation to the sea.</title>
        <authorList>
            <person name="Olsen J.L."/>
            <person name="Rouze P."/>
            <person name="Verhelst B."/>
            <person name="Lin Y.-C."/>
            <person name="Bayer T."/>
            <person name="Collen J."/>
            <person name="Dattolo E."/>
            <person name="De Paoli E."/>
            <person name="Dittami S."/>
            <person name="Maumus F."/>
            <person name="Michel G."/>
            <person name="Kersting A."/>
            <person name="Lauritano C."/>
            <person name="Lohaus R."/>
            <person name="Toepel M."/>
            <person name="Tonon T."/>
            <person name="Vanneste K."/>
            <person name="Amirebrahimi M."/>
            <person name="Brakel J."/>
            <person name="Bostroem C."/>
            <person name="Chovatia M."/>
            <person name="Grimwood J."/>
            <person name="Jenkins J.W."/>
            <person name="Jueterbock A."/>
            <person name="Mraz A."/>
            <person name="Stam W.T."/>
            <person name="Tice H."/>
            <person name="Bornberg-Bauer E."/>
            <person name="Green P.J."/>
            <person name="Pearson G.A."/>
            <person name="Procaccini G."/>
            <person name="Duarte C.M."/>
            <person name="Schmutz J."/>
            <person name="Reusch T.B.H."/>
            <person name="Van de Peer Y."/>
        </authorList>
    </citation>
    <scope>NUCLEOTIDE SEQUENCE [LARGE SCALE GENOMIC DNA]</scope>
    <source>
        <strain evidence="3">cv. Finnish</strain>
    </source>
</reference>
<dbReference type="STRING" id="29655.A0A0K9NKJ2"/>
<sequence length="64" mass="7411">MARTVTDVPKPKSPPAYPDFCGRHRLQVEVQSMNREIRFLEEELHSLDDTQPASRCCKEYDDAC</sequence>
<evidence type="ECO:0000313" key="3">
    <source>
        <dbReference type="Proteomes" id="UP000036987"/>
    </source>
</evidence>
<feature type="coiled-coil region" evidence="1">
    <location>
        <begin position="23"/>
        <end position="50"/>
    </location>
</feature>
<dbReference type="AlphaFoldDB" id="A0A0K9NKJ2"/>
<gene>
    <name evidence="2" type="ORF">ZOSMA_87G00330</name>
</gene>
<organism evidence="2 3">
    <name type="scientific">Zostera marina</name>
    <name type="common">Eelgrass</name>
    <dbReference type="NCBI Taxonomy" id="29655"/>
    <lineage>
        <taxon>Eukaryota</taxon>
        <taxon>Viridiplantae</taxon>
        <taxon>Streptophyta</taxon>
        <taxon>Embryophyta</taxon>
        <taxon>Tracheophyta</taxon>
        <taxon>Spermatophyta</taxon>
        <taxon>Magnoliopsida</taxon>
        <taxon>Liliopsida</taxon>
        <taxon>Zosteraceae</taxon>
        <taxon>Zostera</taxon>
    </lineage>
</organism>
<dbReference type="EMBL" id="LFYR01002091">
    <property type="protein sequence ID" value="KMZ57291.1"/>
    <property type="molecule type" value="Genomic_DNA"/>
</dbReference>
<keyword evidence="1" id="KW-0175">Coiled coil</keyword>
<dbReference type="PANTHER" id="PTHR32378:SF10">
    <property type="entry name" value="GUANINE NUCLEOTIDE-BINDING PROTEIN SUBUNIT GAMMA 3"/>
    <property type="match status" value="1"/>
</dbReference>